<dbReference type="Proteomes" id="UP001139447">
    <property type="component" value="Unassembled WGS sequence"/>
</dbReference>
<keyword evidence="2" id="KW-0732">Signal</keyword>
<feature type="region of interest" description="Disordered" evidence="1">
    <location>
        <begin position="174"/>
        <end position="193"/>
    </location>
</feature>
<organism evidence="4 5">
    <name type="scientific">Variovorax terrae</name>
    <dbReference type="NCBI Taxonomy" id="2923278"/>
    <lineage>
        <taxon>Bacteria</taxon>
        <taxon>Pseudomonadati</taxon>
        <taxon>Pseudomonadota</taxon>
        <taxon>Betaproteobacteria</taxon>
        <taxon>Burkholderiales</taxon>
        <taxon>Comamonadaceae</taxon>
        <taxon>Variovorax</taxon>
    </lineage>
</organism>
<evidence type="ECO:0000313" key="5">
    <source>
        <dbReference type="Proteomes" id="UP001139447"/>
    </source>
</evidence>
<name>A0A9X2ASD6_9BURK</name>
<comment type="caution">
    <text evidence="4">The sequence shown here is derived from an EMBL/GenBank/DDBJ whole genome shotgun (WGS) entry which is preliminary data.</text>
</comment>
<sequence>MMKWLGYCLLAAGLGAAQAQGEAIVVKRPAELREAPGDASRSLATLAAQTPVTRQGERQGAWVQVKTAQGATGWVHMFDLGAAGGAAPGGNAATGALRSITNFFNKGSAQAPLASPATSTVGIRGLGAEDLAQAQPNLAAVGQAEALRLDAGQARQFASLAALSAQAVEPLPIPAAPRAATQRGGAPGNPEMP</sequence>
<keyword evidence="5" id="KW-1185">Reference proteome</keyword>
<dbReference type="AlphaFoldDB" id="A0A9X2ASD6"/>
<reference evidence="4" key="1">
    <citation type="submission" date="2022-03" db="EMBL/GenBank/DDBJ databases">
        <authorList>
            <person name="Woo C.Y."/>
        </authorList>
    </citation>
    <scope>NUCLEOTIDE SEQUENCE</scope>
    <source>
        <strain evidence="4">CYS-02</strain>
    </source>
</reference>
<evidence type="ECO:0000259" key="3">
    <source>
        <dbReference type="Pfam" id="PF08239"/>
    </source>
</evidence>
<dbReference type="Pfam" id="PF08239">
    <property type="entry name" value="SH3_3"/>
    <property type="match status" value="1"/>
</dbReference>
<evidence type="ECO:0000313" key="4">
    <source>
        <dbReference type="EMBL" id="MCJ0765231.1"/>
    </source>
</evidence>
<evidence type="ECO:0000256" key="1">
    <source>
        <dbReference type="SAM" id="MobiDB-lite"/>
    </source>
</evidence>
<feature type="signal peptide" evidence="2">
    <location>
        <begin position="1"/>
        <end position="19"/>
    </location>
</feature>
<dbReference type="EMBL" id="JALGBI010000002">
    <property type="protein sequence ID" value="MCJ0765231.1"/>
    <property type="molecule type" value="Genomic_DNA"/>
</dbReference>
<protein>
    <submittedName>
        <fullName evidence="4">SH3 domain-containing protein</fullName>
    </submittedName>
</protein>
<accession>A0A9X2ASD6</accession>
<proteinExistence type="predicted"/>
<dbReference type="RefSeq" id="WP_243308386.1">
    <property type="nucleotide sequence ID" value="NZ_JALGBI010000002.1"/>
</dbReference>
<feature type="domain" description="SH3b" evidence="3">
    <location>
        <begin position="32"/>
        <end position="76"/>
    </location>
</feature>
<gene>
    <name evidence="4" type="ORF">MMF98_18615</name>
</gene>
<dbReference type="Gene3D" id="2.30.30.40">
    <property type="entry name" value="SH3 Domains"/>
    <property type="match status" value="1"/>
</dbReference>
<evidence type="ECO:0000256" key="2">
    <source>
        <dbReference type="SAM" id="SignalP"/>
    </source>
</evidence>
<feature type="chain" id="PRO_5040977917" evidence="2">
    <location>
        <begin position="20"/>
        <end position="193"/>
    </location>
</feature>
<dbReference type="InterPro" id="IPR003646">
    <property type="entry name" value="SH3-like_bac-type"/>
</dbReference>